<gene>
    <name evidence="2" type="primary">GLEAN_08571</name>
    <name evidence="2" type="ORF">TcasGA2_TC008571</name>
</gene>
<dbReference type="EMBL" id="KQ971310">
    <property type="protein sequence ID" value="EFA11792.1"/>
    <property type="molecule type" value="Genomic_DNA"/>
</dbReference>
<sequence>MREKTLLTGDFNAKSHGTEDRRGSSLADLLTELNLVGGRPVRRTDDTSKGPYRWNAARSEEPIGERKYRRPGEGYSGRPKKKILLEKGPLIDWQRTRGEFWKVVLKTKAILWEMLIEDINRNPWGTAFRIVTSKAQPSTPLTRGVIRRAVRKLFPERPVTNWVRPRVEAVENFTVQEL</sequence>
<feature type="region of interest" description="Disordered" evidence="1">
    <location>
        <begin position="1"/>
        <end position="23"/>
    </location>
</feature>
<proteinExistence type="predicted"/>
<dbReference type="HOGENOM" id="CLU_1512560_0_0_1"/>
<dbReference type="InParanoid" id="D7EIB7"/>
<evidence type="ECO:0000313" key="2">
    <source>
        <dbReference type="EMBL" id="EFA11792.1"/>
    </source>
</evidence>
<dbReference type="Proteomes" id="UP000007266">
    <property type="component" value="Linkage group 2"/>
</dbReference>
<protein>
    <recommendedName>
        <fullName evidence="4">Endonuclease/exonuclease/phosphatase domain-containing protein</fullName>
    </recommendedName>
</protein>
<evidence type="ECO:0000256" key="1">
    <source>
        <dbReference type="SAM" id="MobiDB-lite"/>
    </source>
</evidence>
<dbReference type="AlphaFoldDB" id="D7EIB7"/>
<keyword evidence="3" id="KW-1185">Reference proteome</keyword>
<dbReference type="PhylomeDB" id="D7EIB7"/>
<organism evidence="2 3">
    <name type="scientific">Tribolium castaneum</name>
    <name type="common">Red flour beetle</name>
    <dbReference type="NCBI Taxonomy" id="7070"/>
    <lineage>
        <taxon>Eukaryota</taxon>
        <taxon>Metazoa</taxon>
        <taxon>Ecdysozoa</taxon>
        <taxon>Arthropoda</taxon>
        <taxon>Hexapoda</taxon>
        <taxon>Insecta</taxon>
        <taxon>Pterygota</taxon>
        <taxon>Neoptera</taxon>
        <taxon>Endopterygota</taxon>
        <taxon>Coleoptera</taxon>
        <taxon>Polyphaga</taxon>
        <taxon>Cucujiformia</taxon>
        <taxon>Tenebrionidae</taxon>
        <taxon>Tenebrionidae incertae sedis</taxon>
        <taxon>Tribolium</taxon>
    </lineage>
</organism>
<reference evidence="2 3" key="1">
    <citation type="journal article" date="2008" name="Nature">
        <title>The genome of the model beetle and pest Tribolium castaneum.</title>
        <authorList>
            <consortium name="Tribolium Genome Sequencing Consortium"/>
            <person name="Richards S."/>
            <person name="Gibbs R.A."/>
            <person name="Weinstock G.M."/>
            <person name="Brown S.J."/>
            <person name="Denell R."/>
            <person name="Beeman R.W."/>
            <person name="Gibbs R."/>
            <person name="Beeman R.W."/>
            <person name="Brown S.J."/>
            <person name="Bucher G."/>
            <person name="Friedrich M."/>
            <person name="Grimmelikhuijzen C.J."/>
            <person name="Klingler M."/>
            <person name="Lorenzen M."/>
            <person name="Richards S."/>
            <person name="Roth S."/>
            <person name="Schroder R."/>
            <person name="Tautz D."/>
            <person name="Zdobnov E.M."/>
            <person name="Muzny D."/>
            <person name="Gibbs R.A."/>
            <person name="Weinstock G.M."/>
            <person name="Attaway T."/>
            <person name="Bell S."/>
            <person name="Buhay C.J."/>
            <person name="Chandrabose M.N."/>
            <person name="Chavez D."/>
            <person name="Clerk-Blankenburg K.P."/>
            <person name="Cree A."/>
            <person name="Dao M."/>
            <person name="Davis C."/>
            <person name="Chacko J."/>
            <person name="Dinh H."/>
            <person name="Dugan-Rocha S."/>
            <person name="Fowler G."/>
            <person name="Garner T.T."/>
            <person name="Garnes J."/>
            <person name="Gnirke A."/>
            <person name="Hawes A."/>
            <person name="Hernandez J."/>
            <person name="Hines S."/>
            <person name="Holder M."/>
            <person name="Hume J."/>
            <person name="Jhangiani S.N."/>
            <person name="Joshi V."/>
            <person name="Khan Z.M."/>
            <person name="Jackson L."/>
            <person name="Kovar C."/>
            <person name="Kowis A."/>
            <person name="Lee S."/>
            <person name="Lewis L.R."/>
            <person name="Margolis J."/>
            <person name="Morgan M."/>
            <person name="Nazareth L.V."/>
            <person name="Nguyen N."/>
            <person name="Okwuonu G."/>
            <person name="Parker D."/>
            <person name="Richards S."/>
            <person name="Ruiz S.J."/>
            <person name="Santibanez J."/>
            <person name="Savard J."/>
            <person name="Scherer S.E."/>
            <person name="Schneider B."/>
            <person name="Sodergren E."/>
            <person name="Tautz D."/>
            <person name="Vattahil S."/>
            <person name="Villasana D."/>
            <person name="White C.S."/>
            <person name="Wright R."/>
            <person name="Park Y."/>
            <person name="Beeman R.W."/>
            <person name="Lord J."/>
            <person name="Oppert B."/>
            <person name="Lorenzen M."/>
            <person name="Brown S."/>
            <person name="Wang L."/>
            <person name="Savard J."/>
            <person name="Tautz D."/>
            <person name="Richards S."/>
            <person name="Weinstock G."/>
            <person name="Gibbs R.A."/>
            <person name="Liu Y."/>
            <person name="Worley K."/>
            <person name="Weinstock G."/>
            <person name="Elsik C.G."/>
            <person name="Reese J.T."/>
            <person name="Elhaik E."/>
            <person name="Landan G."/>
            <person name="Graur D."/>
            <person name="Arensburger P."/>
            <person name="Atkinson P."/>
            <person name="Beeman R.W."/>
            <person name="Beidler J."/>
            <person name="Brown S.J."/>
            <person name="Demuth J.P."/>
            <person name="Drury D.W."/>
            <person name="Du Y.Z."/>
            <person name="Fujiwara H."/>
            <person name="Lorenzen M."/>
            <person name="Maselli V."/>
            <person name="Osanai M."/>
            <person name="Park Y."/>
            <person name="Robertson H.M."/>
            <person name="Tu Z."/>
            <person name="Wang J.J."/>
            <person name="Wang S."/>
            <person name="Richards S."/>
            <person name="Song H."/>
            <person name="Zhang L."/>
            <person name="Sodergren E."/>
            <person name="Werner D."/>
            <person name="Stanke M."/>
            <person name="Morgenstern B."/>
            <person name="Solovyev V."/>
            <person name="Kosarev P."/>
            <person name="Brown G."/>
            <person name="Chen H.C."/>
            <person name="Ermolaeva O."/>
            <person name="Hlavina W."/>
            <person name="Kapustin Y."/>
            <person name="Kiryutin B."/>
            <person name="Kitts P."/>
            <person name="Maglott D."/>
            <person name="Pruitt K."/>
            <person name="Sapojnikov V."/>
            <person name="Souvorov A."/>
            <person name="Mackey A.J."/>
            <person name="Waterhouse R.M."/>
            <person name="Wyder S."/>
            <person name="Zdobnov E.M."/>
            <person name="Zdobnov E.M."/>
            <person name="Wyder S."/>
            <person name="Kriventseva E.V."/>
            <person name="Kadowaki T."/>
            <person name="Bork P."/>
            <person name="Aranda M."/>
            <person name="Bao R."/>
            <person name="Beermann A."/>
            <person name="Berns N."/>
            <person name="Bolognesi R."/>
            <person name="Bonneton F."/>
            <person name="Bopp D."/>
            <person name="Brown S.J."/>
            <person name="Bucher G."/>
            <person name="Butts T."/>
            <person name="Chaumot A."/>
            <person name="Denell R.E."/>
            <person name="Ferrier D.E."/>
            <person name="Friedrich M."/>
            <person name="Gordon C.M."/>
            <person name="Jindra M."/>
            <person name="Klingler M."/>
            <person name="Lan Q."/>
            <person name="Lattorff H.M."/>
            <person name="Laudet V."/>
            <person name="von Levetsow C."/>
            <person name="Liu Z."/>
            <person name="Lutz R."/>
            <person name="Lynch J.A."/>
            <person name="da Fonseca R.N."/>
            <person name="Posnien N."/>
            <person name="Reuter R."/>
            <person name="Roth S."/>
            <person name="Savard J."/>
            <person name="Schinko J.B."/>
            <person name="Schmitt C."/>
            <person name="Schoppmeier M."/>
            <person name="Schroder R."/>
            <person name="Shippy T.D."/>
            <person name="Simonnet F."/>
            <person name="Marques-Souza H."/>
            <person name="Tautz D."/>
            <person name="Tomoyasu Y."/>
            <person name="Trauner J."/>
            <person name="Van der Zee M."/>
            <person name="Vervoort M."/>
            <person name="Wittkopp N."/>
            <person name="Wimmer E.A."/>
            <person name="Yang X."/>
            <person name="Jones A.K."/>
            <person name="Sattelle D.B."/>
            <person name="Ebert P.R."/>
            <person name="Nelson D."/>
            <person name="Scott J.G."/>
            <person name="Beeman R.W."/>
            <person name="Muthukrishnan S."/>
            <person name="Kramer K.J."/>
            <person name="Arakane Y."/>
            <person name="Beeman R.W."/>
            <person name="Zhu Q."/>
            <person name="Hogenkamp D."/>
            <person name="Dixit R."/>
            <person name="Oppert B."/>
            <person name="Jiang H."/>
            <person name="Zou Z."/>
            <person name="Marshall J."/>
            <person name="Elpidina E."/>
            <person name="Vinokurov K."/>
            <person name="Oppert C."/>
            <person name="Zou Z."/>
            <person name="Evans J."/>
            <person name="Lu Z."/>
            <person name="Zhao P."/>
            <person name="Sumathipala N."/>
            <person name="Altincicek B."/>
            <person name="Vilcinskas A."/>
            <person name="Williams M."/>
            <person name="Hultmark D."/>
            <person name="Hetru C."/>
            <person name="Jiang H."/>
            <person name="Grimmelikhuijzen C.J."/>
            <person name="Hauser F."/>
            <person name="Cazzamali G."/>
            <person name="Williamson M."/>
            <person name="Park Y."/>
            <person name="Li B."/>
            <person name="Tanaka Y."/>
            <person name="Predel R."/>
            <person name="Neupert S."/>
            <person name="Schachtner J."/>
            <person name="Verleyen P."/>
            <person name="Raible F."/>
            <person name="Bork P."/>
            <person name="Friedrich M."/>
            <person name="Walden K.K."/>
            <person name="Robertson H.M."/>
            <person name="Angeli S."/>
            <person name="Foret S."/>
            <person name="Bucher G."/>
            <person name="Schuetz S."/>
            <person name="Maleszka R."/>
            <person name="Wimmer E.A."/>
            <person name="Beeman R.W."/>
            <person name="Lorenzen M."/>
            <person name="Tomoyasu Y."/>
            <person name="Miller S.C."/>
            <person name="Grossmann D."/>
            <person name="Bucher G."/>
        </authorList>
    </citation>
    <scope>NUCLEOTIDE SEQUENCE [LARGE SCALE GENOMIC DNA]</scope>
    <source>
        <strain evidence="2 3">Georgia GA2</strain>
    </source>
</reference>
<name>D7EIB7_TRICA</name>
<evidence type="ECO:0000313" key="3">
    <source>
        <dbReference type="Proteomes" id="UP000007266"/>
    </source>
</evidence>
<reference evidence="2 3" key="2">
    <citation type="journal article" date="2010" name="Nucleic Acids Res.">
        <title>BeetleBase in 2010: revisions to provide comprehensive genomic information for Tribolium castaneum.</title>
        <authorList>
            <person name="Kim H.S."/>
            <person name="Murphy T."/>
            <person name="Xia J."/>
            <person name="Caragea D."/>
            <person name="Park Y."/>
            <person name="Beeman R.W."/>
            <person name="Lorenzen M.D."/>
            <person name="Butcher S."/>
            <person name="Manak J.R."/>
            <person name="Brown S.J."/>
        </authorList>
    </citation>
    <scope>GENOME REANNOTATION</scope>
    <source>
        <strain evidence="2 3">Georgia GA2</strain>
    </source>
</reference>
<accession>D7EIB7</accession>
<evidence type="ECO:0008006" key="4">
    <source>
        <dbReference type="Google" id="ProtNLM"/>
    </source>
</evidence>